<dbReference type="SUPFAM" id="SSF53474">
    <property type="entry name" value="alpha/beta-Hydrolases"/>
    <property type="match status" value="1"/>
</dbReference>
<keyword evidence="2" id="KW-0378">Hydrolase</keyword>
<dbReference type="PANTHER" id="PTHR36837:SF2">
    <property type="entry name" value="POLY(3-HYDROXYALKANOATE) POLYMERASE SUBUNIT PHAC"/>
    <property type="match status" value="1"/>
</dbReference>
<sequence>MSEEHSELHRWLTTFHAIFSSPPDTPVTPRSEVWKKNKAVLWHYKPQVRKYRTPLFLVYSLVNQPVILDLMPGDSLIGSFVNEGFDVYLLDFGKPGFEDRNISFSDYIVDYIERGMKRALSHSGSGELTVIGYCLGGTMAAIAAAYTKLPVSNLILSSAPIDYHAFPLFDQWLEYVQESNADTKTKELFGTIPASFIEFGMRLLASPLYFTHYLSLLSKAHHPQYVEKWRRFNSWTKGHIPFTGAANDQIFEDLLKNNALIKDTLIIRGRSVKLSDITCSLLVSVVQHDKLVPQEIADVIMERVNSPDKQLVEIKGGHAAHSYKAGIPPFLKDWLEPRSKGGM</sequence>
<dbReference type="OrthoDB" id="9767934at2"/>
<accession>A0A7X2LZ56</accession>
<evidence type="ECO:0000259" key="1">
    <source>
        <dbReference type="Pfam" id="PF00561"/>
    </source>
</evidence>
<dbReference type="EMBL" id="WKKI01000006">
    <property type="protein sequence ID" value="MRX71587.1"/>
    <property type="molecule type" value="Genomic_DNA"/>
</dbReference>
<dbReference type="PANTHER" id="PTHR36837">
    <property type="entry name" value="POLY(3-HYDROXYALKANOATE) POLYMERASE SUBUNIT PHAC"/>
    <property type="match status" value="1"/>
</dbReference>
<proteinExistence type="predicted"/>
<feature type="domain" description="AB hydrolase-1" evidence="1">
    <location>
        <begin position="82"/>
        <end position="323"/>
    </location>
</feature>
<keyword evidence="3" id="KW-1185">Reference proteome</keyword>
<comment type="caution">
    <text evidence="2">The sequence shown here is derived from an EMBL/GenBank/DDBJ whole genome shotgun (WGS) entry which is preliminary data.</text>
</comment>
<dbReference type="InterPro" id="IPR029058">
    <property type="entry name" value="AB_hydrolase_fold"/>
</dbReference>
<dbReference type="RefSeq" id="WP_154306729.1">
    <property type="nucleotide sequence ID" value="NZ_WKKI01000006.1"/>
</dbReference>
<dbReference type="InterPro" id="IPR051321">
    <property type="entry name" value="PHA/PHB_synthase"/>
</dbReference>
<dbReference type="Gene3D" id="3.40.50.1820">
    <property type="entry name" value="alpha/beta hydrolase"/>
    <property type="match status" value="1"/>
</dbReference>
<protein>
    <submittedName>
        <fullName evidence="2">Alpha/beta fold hydrolase</fullName>
    </submittedName>
</protein>
<dbReference type="Pfam" id="PF00561">
    <property type="entry name" value="Abhydrolase_1"/>
    <property type="match status" value="1"/>
</dbReference>
<gene>
    <name evidence="2" type="ORF">GJU40_05275</name>
</gene>
<reference evidence="2 3" key="1">
    <citation type="submission" date="2019-11" db="EMBL/GenBank/DDBJ databases">
        <title>Bacillus lacus genome.</title>
        <authorList>
            <person name="Allen C.J."/>
            <person name="Newman J.D."/>
        </authorList>
    </citation>
    <scope>NUCLEOTIDE SEQUENCE [LARGE SCALE GENOMIC DNA]</scope>
    <source>
        <strain evidence="2 3">KCTC 33946</strain>
    </source>
</reference>
<organism evidence="2 3">
    <name type="scientific">Metabacillus lacus</name>
    <dbReference type="NCBI Taxonomy" id="1983721"/>
    <lineage>
        <taxon>Bacteria</taxon>
        <taxon>Bacillati</taxon>
        <taxon>Bacillota</taxon>
        <taxon>Bacilli</taxon>
        <taxon>Bacillales</taxon>
        <taxon>Bacillaceae</taxon>
        <taxon>Metabacillus</taxon>
    </lineage>
</organism>
<dbReference type="AlphaFoldDB" id="A0A7X2LZ56"/>
<evidence type="ECO:0000313" key="3">
    <source>
        <dbReference type="Proteomes" id="UP000448867"/>
    </source>
</evidence>
<dbReference type="InterPro" id="IPR000073">
    <property type="entry name" value="AB_hydrolase_1"/>
</dbReference>
<dbReference type="GO" id="GO:0016787">
    <property type="term" value="F:hydrolase activity"/>
    <property type="evidence" value="ECO:0007669"/>
    <property type="project" value="UniProtKB-KW"/>
</dbReference>
<dbReference type="Proteomes" id="UP000448867">
    <property type="component" value="Unassembled WGS sequence"/>
</dbReference>
<evidence type="ECO:0000313" key="2">
    <source>
        <dbReference type="EMBL" id="MRX71587.1"/>
    </source>
</evidence>
<name>A0A7X2LZ56_9BACI</name>